<evidence type="ECO:0000313" key="6">
    <source>
        <dbReference type="RefSeq" id="XP_018021075.1"/>
    </source>
</evidence>
<dbReference type="PANTHER" id="PTHR10938:SF0">
    <property type="entry name" value="TRANSLATION INITIATION FACTOR IF-3, MITOCHONDRIAL"/>
    <property type="match status" value="1"/>
</dbReference>
<dbReference type="OrthoDB" id="21573at2759"/>
<evidence type="ECO:0000256" key="1">
    <source>
        <dbReference type="ARBA" id="ARBA00005439"/>
    </source>
</evidence>
<dbReference type="GO" id="GO:0070124">
    <property type="term" value="P:mitochondrial translational initiation"/>
    <property type="evidence" value="ECO:0007669"/>
    <property type="project" value="TreeGrafter"/>
</dbReference>
<dbReference type="GO" id="GO:0043022">
    <property type="term" value="F:ribosome binding"/>
    <property type="evidence" value="ECO:0007669"/>
    <property type="project" value="TreeGrafter"/>
</dbReference>
<keyword evidence="3" id="KW-0648">Protein biosynthesis</keyword>
<dbReference type="KEGG" id="hazt:108677380"/>
<dbReference type="GeneID" id="108677380"/>
<evidence type="ECO:0000313" key="5">
    <source>
        <dbReference type="Proteomes" id="UP000694843"/>
    </source>
</evidence>
<comment type="similarity">
    <text evidence="1">Belongs to the IF-3 family.</text>
</comment>
<organism evidence="5 6">
    <name type="scientific">Hyalella azteca</name>
    <name type="common">Amphipod</name>
    <dbReference type="NCBI Taxonomy" id="294128"/>
    <lineage>
        <taxon>Eukaryota</taxon>
        <taxon>Metazoa</taxon>
        <taxon>Ecdysozoa</taxon>
        <taxon>Arthropoda</taxon>
        <taxon>Crustacea</taxon>
        <taxon>Multicrustacea</taxon>
        <taxon>Malacostraca</taxon>
        <taxon>Eumalacostraca</taxon>
        <taxon>Peracarida</taxon>
        <taxon>Amphipoda</taxon>
        <taxon>Senticaudata</taxon>
        <taxon>Talitrida</taxon>
        <taxon>Talitroidea</taxon>
        <taxon>Hyalellidae</taxon>
        <taxon>Hyalella</taxon>
    </lineage>
</organism>
<dbReference type="PANTHER" id="PTHR10938">
    <property type="entry name" value="TRANSLATION INITIATION FACTOR IF-3"/>
    <property type="match status" value="1"/>
</dbReference>
<evidence type="ECO:0000256" key="4">
    <source>
        <dbReference type="SAM" id="MobiDB-lite"/>
    </source>
</evidence>
<dbReference type="RefSeq" id="XP_018021075.1">
    <property type="nucleotide sequence ID" value="XM_018165586.2"/>
</dbReference>
<proteinExistence type="inferred from homology"/>
<sequence>MPLMKQLLRALESHKRRELFSLNHCIMRHNPALKLWTPENIASSSYINYTAFKTDVRYLHSSSTINNASNFCINCTACRTDMRHFYAPPTVIASCSYNKYTADVRHLHVSSSLLISNDSKNRKRELLRATGSKTGSEKARAAAQSTEISLIGTEGLVTVMTLVEAERLAERRSLRLVRHADKELEAKGRRPVYKLITHKEYFEVTSAEKKRMAGSYIKGESRMELSYKISQNDLQSKIKTMIRNLNKGKQIKVNLSGSASSQKQCDDVIAAIEAGVAGAGGKVLQVQKKGCDRKFVINPPRPPSGKATKAGDDESADDAGTPDSS</sequence>
<dbReference type="InterPro" id="IPR036788">
    <property type="entry name" value="T_IF-3_C_sf"/>
</dbReference>
<protein>
    <submittedName>
        <fullName evidence="6">Uncharacterized protein LOC108677380 isoform X1</fullName>
    </submittedName>
</protein>
<evidence type="ECO:0000256" key="3">
    <source>
        <dbReference type="ARBA" id="ARBA00022917"/>
    </source>
</evidence>
<dbReference type="GO" id="GO:0003743">
    <property type="term" value="F:translation initiation factor activity"/>
    <property type="evidence" value="ECO:0007669"/>
    <property type="project" value="UniProtKB-KW"/>
</dbReference>
<dbReference type="GO" id="GO:0032790">
    <property type="term" value="P:ribosome disassembly"/>
    <property type="evidence" value="ECO:0007669"/>
    <property type="project" value="TreeGrafter"/>
</dbReference>
<dbReference type="GO" id="GO:0005739">
    <property type="term" value="C:mitochondrion"/>
    <property type="evidence" value="ECO:0007669"/>
    <property type="project" value="TreeGrafter"/>
</dbReference>
<dbReference type="SUPFAM" id="SSF55200">
    <property type="entry name" value="Translation initiation factor IF3, C-terminal domain"/>
    <property type="match status" value="1"/>
</dbReference>
<keyword evidence="5" id="KW-1185">Reference proteome</keyword>
<dbReference type="AlphaFoldDB" id="A0A8B7P545"/>
<keyword evidence="2" id="KW-0396">Initiation factor</keyword>
<dbReference type="Gene3D" id="3.30.110.10">
    <property type="entry name" value="Translation initiation factor 3 (IF-3), C-terminal domain"/>
    <property type="match status" value="1"/>
</dbReference>
<dbReference type="Proteomes" id="UP000694843">
    <property type="component" value="Unplaced"/>
</dbReference>
<dbReference type="InterPro" id="IPR001288">
    <property type="entry name" value="Translation_initiation_fac_3"/>
</dbReference>
<gene>
    <name evidence="6" type="primary">LOC108677380</name>
</gene>
<name>A0A8B7P545_HYAAZ</name>
<dbReference type="CTD" id="36335"/>
<evidence type="ECO:0000256" key="2">
    <source>
        <dbReference type="ARBA" id="ARBA00022540"/>
    </source>
</evidence>
<feature type="region of interest" description="Disordered" evidence="4">
    <location>
        <begin position="294"/>
        <end position="325"/>
    </location>
</feature>
<reference evidence="6" key="1">
    <citation type="submission" date="2025-08" db="UniProtKB">
        <authorList>
            <consortium name="RefSeq"/>
        </authorList>
    </citation>
    <scope>IDENTIFICATION</scope>
    <source>
        <tissue evidence="6">Whole organism</tissue>
    </source>
</reference>
<accession>A0A8B7P545</accession>